<feature type="domain" description="IPT/TIG" evidence="14">
    <location>
        <begin position="1117"/>
        <end position="1210"/>
    </location>
</feature>
<evidence type="ECO:0000313" key="17">
    <source>
        <dbReference type="Proteomes" id="UP000308267"/>
    </source>
</evidence>
<dbReference type="Pfam" id="PF01437">
    <property type="entry name" value="PSI"/>
    <property type="match status" value="1"/>
</dbReference>
<comment type="similarity">
    <text evidence="2">Belongs to the plexin family.</text>
</comment>
<dbReference type="InterPro" id="IPR015943">
    <property type="entry name" value="WD40/YVTN_repeat-like_dom_sf"/>
</dbReference>
<evidence type="ECO:0000256" key="4">
    <source>
        <dbReference type="ARBA" id="ARBA00022692"/>
    </source>
</evidence>
<keyword evidence="4 12" id="KW-0812">Transmembrane</keyword>
<dbReference type="Gene3D" id="3.10.20.90">
    <property type="entry name" value="Phosphatidylinositol 3-kinase Catalytic Subunit, Chain A, domain 1"/>
    <property type="match status" value="1"/>
</dbReference>
<comment type="caution">
    <text evidence="16">The sequence shown here is derived from an EMBL/GenBank/DDBJ whole genome shotgun (WGS) entry which is preliminary data.</text>
</comment>
<dbReference type="Pfam" id="PF01833">
    <property type="entry name" value="TIG"/>
    <property type="match status" value="1"/>
</dbReference>
<dbReference type="SUPFAM" id="SSF48350">
    <property type="entry name" value="GTPase activation domain, GAP"/>
    <property type="match status" value="1"/>
</dbReference>
<evidence type="ECO:0000256" key="2">
    <source>
        <dbReference type="ARBA" id="ARBA00010297"/>
    </source>
</evidence>
<dbReference type="SUPFAM" id="SSF81296">
    <property type="entry name" value="E set domains"/>
    <property type="match status" value="2"/>
</dbReference>
<sequence length="2805" mass="314047">MHWYSKAFMLSHYWIFIYYLLLYRGSCAHPMIARLQITHSVPISGTSDPRNTRLLYRIFGPNSTEYILVAGLNHIYQFDAHTLRSLSVRTTGRKNFSIFCSPSGVCGPCDHSDQTLFRMGYKPGDCGPRETDSVVKAWATSTVPESEVPRIPESYVFYQRGPGESVLLNDDRIACENALYVCHNLYHGFCERLSLTNIREASPWTPSFTNPFEPSPEESDKVPVTGSDPIKHVALAVGLRYVYVATEPDKLPQYTLVKTYPISVRSRDFQFAHRQPAPECILRLTETIPVPIQYKRAFRYRAHLSPVGNKPHSLPPAHIYFVFQQPESPQFNRWQPRISRVCDNDMRFFSHVELNLACKDCTPAYYTQETFNALHTAARGTVGQLLAGKLRTQQDSQLTEDHTEGLVVAFAAQHVDSQYHRAFAAQSNDPYHTRGSPNFGSGAVMLNGSVISMFSMAQVDAQFKYVIDKCLSGDGVFGPAHFLTTRERVHGQCVKDEAEKAEKYYCPKDRPRNRLIMGSDRDDALEAPAFLHLHENVVDLVVTAVSEQFTVVLLATDDGWLLEYEVTDVSQSRRLEALQLDPDRRPVTSVAIDITGTIAYATTQEKVVRVKLANCDVHLTCAACIKARDPFCGWCVIEGRCLPLAECRSLGENRTGHTESNKARNNRCSPNVNTPRTTTLESTSAFTWLAYTASIDRCPVIKQLSPTGVQRMDSSSSPLDERFNQHTIMLKLDGDLAKDLHRLLPPITRDSEQFQLSCAFRDAPTSMLNSTALLTGSLLQSEVNELLVGVVPTGRLLGKTGAKFILSEPDASEVQCFSLPLSKLPAVPKGQASVPILLWLEWFDSTGHISEAHWPPLAPGMFAVYDCRRLNDCRQCSQSLFGCAWCLLDDQCVPAVGMPQGTHSPAICPGSALTEGGDDSNVVVMSTTGPKCPSFKSEEGQLTLMSGSTLSAKFRVHNIRQPLKHFSCLDGCTNQRVIASYDASESTVICHIEKIVLGTRLGLMHEQFPGSAISRSDAITHCSLDIFWHGQDSRSEEGHRMVNEDNVSVEVYTCEWLAEFCDVCLTLPPRFGCGWCVASDHNMCSTRNQCLDQSNGPIVLSSPSPRSWLHLGDVCPDPQITSISPLNGTLTGQTVLHIEGRNLGRGFGDLAGGIYLQTPQSVPCTILPASYNHSRTFDCRLSSADYLTLPASGRLKVVISEHRFQAFSPVFRFLKPELTEISPTRGPIAGGTRLRITGKNLNVGAKRHVSLERNKNGVDGKNGEPMKLSLPCDIERESSQLITCRTRPLPPTVVESMNDRNGVWRFENRQHFANFEDGDEEEEEADEGHFPMSIQLRNDMTVTNPSTPVKFIYSPNPHIDAVERENVLASAGTSIRVKGKFLFVIETPRIVFYFNWSEHSSPCIYRQDEGLNCISPTIGRHLEVSRRDIDPGGLQFSGLFRNSNSSTLLSLPQTATVRTNASAELLSDVKLNLRKTAMQSLQKSTAEWPSRLAFGFVLDGVKQLRVYGSLQVLPDPVVHPFPGGVRHEELDDFTSVKNPDTAKGEQRKVMPKRGTQESSDSTNGSLKQVMNGDNEKTPAPQSHQLLRLHGQFESLVRAPELTAPEELSVRLGNSHICFVSSVIASEIRCDLDRASLISGRNYPVVVQFGHFLIYHPGVVRFVSMGRIALRNQLIMISSGVIVFLILIGLIVFTIWRRFDQRQRNYQAKLDQKYAEHENRVVRVFKEEFMELQTSMLEFSQGVKKHNLPYRDYRTFCLFSLFPEYHCELMLPVDPCTFGARKTAKLSAVSSQSPGMTRKEDDATSIPTHPLLSQFTVPEESHDAVSKGIALFHALICNRFFLSLMVRVIEEDEHISVQDRSRVASLLCAALQPKMEYLTRIMCDLMSDMLQRLHNQGNNRLPTAFRRAEAIVDKLVSNWLSFLLYNFIKNSVGEHLFYFYRALLHQLNTGPRDAVTGRARYTLDSSMLLPIELTGTLVTLTLEDPQSLFSLCSTQITVKVLDCDTVTQAKEKILDAIYKNRPYSQQWKPTQLDLVRLPEPCLLSSSAETLHPDGLILCDWDVSVRHDTQSYGSEKRPFRLNCIHDYELPDNARVALILSPYHRAKSLVTSTVSLRSPSLQTFRGKKSLQSSNPPVPDNLVNSTCSPEQTLLSDPTLVGTRPEATCAPLEQPSVTCGDYSRSLSCFSAPGHGTSHYPKSASTVPPQPNHCLRPTGHPDPALWYHLEFTGTSHTLETGVNNGTIGSGQRYPYSSSTTVHHLLNTSCPEDRTTRCAKRLRCNCAEKAEEPETTPSHFGRPTKLSWSTALQFLHKDSLAHSRRMVMNETSENTADYPLLHQTDGFARDDLIESVKYETLTATDSRSLSHGNHYKRRGRRKRQHSKDLSKSRQAPGTLDRPMESLPKEVFFNRLVVTRLSVTTFMDKLFEVVFSSVLQSHSLPSPIKYLFDFLDSQAVNLGVQDPKTVHAWKSNCLQMRFWNQIITNLDYIFDIPLLRRTAFERSFHALSQAMTYACAPTKEKLTPDSSSVKLLFARDISQQWTRVNNYYREIKAMPAIKREDMQDILRQHSANHANEFNVSWAIYELYMKYVKPCQASIVNQLQQEALKTHFPYKSQMMYDAKPASVTEEISPVDDFDFSEYNPIQLIQMLTEVERCMNDAQASTLLVRESMTTSTDFLAPSFHHAEASSPGPTYTNELLKHGSHPLSNSTAGPGLLRNVLSSAPSGDTTEYPDTLRSLNTLTTEFAGDETNRSAAAAAAVTLQQSQPYHHCYHMYGTNEPVLSSPIHTTSQQQQHGSSLSACRVPDPPA</sequence>
<evidence type="ECO:0000256" key="11">
    <source>
        <dbReference type="SAM" id="MobiDB-lite"/>
    </source>
</evidence>
<evidence type="ECO:0000256" key="1">
    <source>
        <dbReference type="ARBA" id="ARBA00004162"/>
    </source>
</evidence>
<dbReference type="InterPro" id="IPR013548">
    <property type="entry name" value="Plexin_cytoplasmic_RasGAP_dom"/>
</dbReference>
<dbReference type="GO" id="GO:0030334">
    <property type="term" value="P:regulation of cell migration"/>
    <property type="evidence" value="ECO:0007669"/>
    <property type="project" value="TreeGrafter"/>
</dbReference>
<gene>
    <name evidence="16" type="ORF">CRM22_003096</name>
</gene>
<dbReference type="Gene3D" id="2.130.10.10">
    <property type="entry name" value="YVTN repeat-like/Quinoprotein amine dehydrogenase"/>
    <property type="match status" value="1"/>
</dbReference>
<feature type="region of interest" description="Disordered" evidence="11">
    <location>
        <begin position="2360"/>
        <end position="2395"/>
    </location>
</feature>
<feature type="region of interest" description="Disordered" evidence="11">
    <location>
        <begin position="2118"/>
        <end position="2154"/>
    </location>
</feature>
<dbReference type="SMART" id="SM00429">
    <property type="entry name" value="IPT"/>
    <property type="match status" value="2"/>
</dbReference>
<feature type="region of interest" description="Disordered" evidence="11">
    <location>
        <begin position="653"/>
        <end position="676"/>
    </location>
</feature>
<keyword evidence="3" id="KW-1003">Cell membrane</keyword>
<evidence type="ECO:0000256" key="10">
    <source>
        <dbReference type="ARBA" id="ARBA00023180"/>
    </source>
</evidence>
<keyword evidence="6" id="KW-0677">Repeat</keyword>
<feature type="domain" description="PSI" evidence="13">
    <location>
        <begin position="1053"/>
        <end position="1105"/>
    </location>
</feature>
<dbReference type="SUPFAM" id="SSF101912">
    <property type="entry name" value="Sema domain"/>
    <property type="match status" value="1"/>
</dbReference>
<feature type="domain" description="PSI" evidence="13">
    <location>
        <begin position="614"/>
        <end position="669"/>
    </location>
</feature>
<protein>
    <recommendedName>
        <fullName evidence="18">Sema domain-containing protein</fullName>
    </recommendedName>
</protein>
<dbReference type="InterPro" id="IPR008936">
    <property type="entry name" value="Rho_GTPase_activation_prot"/>
</dbReference>
<feature type="transmembrane region" description="Helical" evidence="12">
    <location>
        <begin position="1674"/>
        <end position="1695"/>
    </location>
</feature>
<evidence type="ECO:0000256" key="7">
    <source>
        <dbReference type="ARBA" id="ARBA00022989"/>
    </source>
</evidence>
<feature type="domain" description="Sema" evidence="15">
    <location>
        <begin position="52"/>
        <end position="596"/>
    </location>
</feature>
<dbReference type="Gene3D" id="2.60.40.10">
    <property type="entry name" value="Immunoglobulins"/>
    <property type="match status" value="3"/>
</dbReference>
<evidence type="ECO:0000259" key="15">
    <source>
        <dbReference type="SMART" id="SM00630"/>
    </source>
</evidence>
<feature type="transmembrane region" description="Helical" evidence="12">
    <location>
        <begin position="1642"/>
        <end position="1662"/>
    </location>
</feature>
<feature type="compositionally biased region" description="Basic residues" evidence="11">
    <location>
        <begin position="2366"/>
        <end position="2378"/>
    </location>
</feature>
<dbReference type="OrthoDB" id="125363at2759"/>
<keyword evidence="10" id="KW-0325">Glycoprotein</keyword>
<feature type="compositionally biased region" description="Basic and acidic residues" evidence="11">
    <location>
        <begin position="653"/>
        <end position="662"/>
    </location>
</feature>
<feature type="domain" description="IPT/TIG" evidence="14">
    <location>
        <begin position="1215"/>
        <end position="1315"/>
    </location>
</feature>
<dbReference type="Gene3D" id="1.10.506.10">
    <property type="entry name" value="GTPase Activation - p120gap, domain 1"/>
    <property type="match status" value="2"/>
</dbReference>
<evidence type="ECO:0000313" key="16">
    <source>
        <dbReference type="EMBL" id="TGZ70623.1"/>
    </source>
</evidence>
<reference evidence="16 17" key="1">
    <citation type="journal article" date="2019" name="BMC Genomics">
        <title>New insights from Opisthorchis felineus genome: update on genomics of the epidemiologically important liver flukes.</title>
        <authorList>
            <person name="Ershov N.I."/>
            <person name="Mordvinov V.A."/>
            <person name="Prokhortchouk E.B."/>
            <person name="Pakharukova M.Y."/>
            <person name="Gunbin K.V."/>
            <person name="Ustyantsev K."/>
            <person name="Genaev M.A."/>
            <person name="Blinov A.G."/>
            <person name="Mazur A."/>
            <person name="Boulygina E."/>
            <person name="Tsygankova S."/>
            <person name="Khrameeva E."/>
            <person name="Chekanov N."/>
            <person name="Fan G."/>
            <person name="Xiao A."/>
            <person name="Zhang H."/>
            <person name="Xu X."/>
            <person name="Yang H."/>
            <person name="Solovyev V."/>
            <person name="Lee S.M."/>
            <person name="Liu X."/>
            <person name="Afonnikov D.A."/>
            <person name="Skryabin K.G."/>
        </authorList>
    </citation>
    <scope>NUCLEOTIDE SEQUENCE [LARGE SCALE GENOMIC DNA]</scope>
    <source>
        <strain evidence="16">AK-0245</strain>
        <tissue evidence="16">Whole organism</tissue>
    </source>
</reference>
<evidence type="ECO:0000259" key="13">
    <source>
        <dbReference type="SMART" id="SM00423"/>
    </source>
</evidence>
<dbReference type="GO" id="GO:0002116">
    <property type="term" value="C:semaphorin receptor complex"/>
    <property type="evidence" value="ECO:0007669"/>
    <property type="project" value="TreeGrafter"/>
</dbReference>
<keyword evidence="8 12" id="KW-0472">Membrane</keyword>
<feature type="compositionally biased region" description="Low complexity" evidence="11">
    <location>
        <begin position="2786"/>
        <end position="2796"/>
    </location>
</feature>
<dbReference type="SUPFAM" id="SSF103575">
    <property type="entry name" value="Plexin repeat"/>
    <property type="match status" value="2"/>
</dbReference>
<dbReference type="EMBL" id="SJOL01005254">
    <property type="protein sequence ID" value="TGZ70623.1"/>
    <property type="molecule type" value="Genomic_DNA"/>
</dbReference>
<feature type="compositionally biased region" description="Polar residues" evidence="11">
    <location>
        <begin position="1556"/>
        <end position="1568"/>
    </location>
</feature>
<dbReference type="Proteomes" id="UP000308267">
    <property type="component" value="Unassembled WGS sequence"/>
</dbReference>
<evidence type="ECO:0000256" key="12">
    <source>
        <dbReference type="SAM" id="Phobius"/>
    </source>
</evidence>
<dbReference type="InterPro" id="IPR031148">
    <property type="entry name" value="Plexin"/>
</dbReference>
<feature type="compositionally biased region" description="Polar residues" evidence="11">
    <location>
        <begin position="666"/>
        <end position="676"/>
    </location>
</feature>
<feature type="region of interest" description="Disordered" evidence="11">
    <location>
        <begin position="2784"/>
        <end position="2805"/>
    </location>
</feature>
<dbReference type="PANTHER" id="PTHR22625:SF70">
    <property type="entry name" value="PLEXIN A, ISOFORM A"/>
    <property type="match status" value="1"/>
</dbReference>
<comment type="subcellular location">
    <subcellularLocation>
        <location evidence="1">Cell membrane</location>
        <topology evidence="1">Single-pass membrane protein</topology>
    </subcellularLocation>
</comment>
<keyword evidence="5" id="KW-0732">Signal</keyword>
<evidence type="ECO:0000256" key="8">
    <source>
        <dbReference type="ARBA" id="ARBA00023136"/>
    </source>
</evidence>
<dbReference type="Pfam" id="PF01403">
    <property type="entry name" value="Sema"/>
    <property type="match status" value="1"/>
</dbReference>
<evidence type="ECO:0000256" key="3">
    <source>
        <dbReference type="ARBA" id="ARBA00022475"/>
    </source>
</evidence>
<evidence type="ECO:0000259" key="14">
    <source>
        <dbReference type="SMART" id="SM00429"/>
    </source>
</evidence>
<dbReference type="InterPro" id="IPR046800">
    <property type="entry name" value="Plexin_RBD"/>
</dbReference>
<keyword evidence="17" id="KW-1185">Reference proteome</keyword>
<dbReference type="InterPro" id="IPR002165">
    <property type="entry name" value="Plexin_repeat"/>
</dbReference>
<dbReference type="Pfam" id="PF20170">
    <property type="entry name" value="Plexin_RBD"/>
    <property type="match status" value="1"/>
</dbReference>
<evidence type="ECO:0000256" key="6">
    <source>
        <dbReference type="ARBA" id="ARBA00022737"/>
    </source>
</evidence>
<evidence type="ECO:0000256" key="5">
    <source>
        <dbReference type="ARBA" id="ARBA00022729"/>
    </source>
</evidence>
<dbReference type="Pfam" id="PF08337">
    <property type="entry name" value="Plexin_cytopl"/>
    <property type="match status" value="1"/>
</dbReference>
<feature type="compositionally biased region" description="Polar residues" evidence="11">
    <location>
        <begin position="2715"/>
        <end position="2724"/>
    </location>
</feature>
<proteinExistence type="inferred from homology"/>
<dbReference type="InterPro" id="IPR001627">
    <property type="entry name" value="Semap_dom"/>
</dbReference>
<keyword evidence="9" id="KW-1015">Disulfide bond</keyword>
<dbReference type="GO" id="GO:0017154">
    <property type="term" value="F:semaphorin receptor activity"/>
    <property type="evidence" value="ECO:0007669"/>
    <property type="project" value="InterPro"/>
</dbReference>
<dbReference type="SMART" id="SM00423">
    <property type="entry name" value="PSI"/>
    <property type="match status" value="3"/>
</dbReference>
<dbReference type="InterPro" id="IPR014756">
    <property type="entry name" value="Ig_E-set"/>
</dbReference>
<dbReference type="SMART" id="SM00630">
    <property type="entry name" value="Sema"/>
    <property type="match status" value="1"/>
</dbReference>
<name>A0A4S2M2Z2_OPIFE</name>
<organism evidence="16 17">
    <name type="scientific">Opisthorchis felineus</name>
    <dbReference type="NCBI Taxonomy" id="147828"/>
    <lineage>
        <taxon>Eukaryota</taxon>
        <taxon>Metazoa</taxon>
        <taxon>Spiralia</taxon>
        <taxon>Lophotrochozoa</taxon>
        <taxon>Platyhelminthes</taxon>
        <taxon>Trematoda</taxon>
        <taxon>Digenea</taxon>
        <taxon>Opisthorchiida</taxon>
        <taxon>Opisthorchiata</taxon>
        <taxon>Opisthorchiidae</taxon>
        <taxon>Opisthorchis</taxon>
    </lineage>
</organism>
<evidence type="ECO:0008006" key="18">
    <source>
        <dbReference type="Google" id="ProtNLM"/>
    </source>
</evidence>
<dbReference type="InterPro" id="IPR016201">
    <property type="entry name" value="PSI"/>
</dbReference>
<dbReference type="PANTHER" id="PTHR22625">
    <property type="entry name" value="PLEXIN"/>
    <property type="match status" value="1"/>
</dbReference>
<evidence type="ECO:0000256" key="9">
    <source>
        <dbReference type="ARBA" id="ARBA00023157"/>
    </source>
</evidence>
<feature type="compositionally biased region" description="Polar residues" evidence="11">
    <location>
        <begin position="2118"/>
        <end position="2131"/>
    </location>
</feature>
<feature type="compositionally biased region" description="Polar residues" evidence="11">
    <location>
        <begin position="2138"/>
        <end position="2151"/>
    </location>
</feature>
<keyword evidence="7 12" id="KW-1133">Transmembrane helix</keyword>
<feature type="region of interest" description="Disordered" evidence="11">
    <location>
        <begin position="1529"/>
        <end position="1578"/>
    </location>
</feature>
<dbReference type="InterPro" id="IPR036352">
    <property type="entry name" value="Semap_dom_sf"/>
</dbReference>
<dbReference type="GO" id="GO:0005886">
    <property type="term" value="C:plasma membrane"/>
    <property type="evidence" value="ECO:0007669"/>
    <property type="project" value="UniProtKB-SubCell"/>
</dbReference>
<feature type="domain" description="PSI" evidence="13">
    <location>
        <begin position="866"/>
        <end position="909"/>
    </location>
</feature>
<dbReference type="STRING" id="147828.A0A4S2M2Z2"/>
<dbReference type="InterPro" id="IPR013783">
    <property type="entry name" value="Ig-like_fold"/>
</dbReference>
<dbReference type="InterPro" id="IPR002909">
    <property type="entry name" value="IPT_dom"/>
</dbReference>
<feature type="region of interest" description="Disordered" evidence="11">
    <location>
        <begin position="2678"/>
        <end position="2729"/>
    </location>
</feature>
<accession>A0A4S2M2Z2</accession>